<keyword evidence="3" id="KW-0238">DNA-binding</keyword>
<evidence type="ECO:0000313" key="8">
    <source>
        <dbReference type="EMBL" id="CAH3179498.1"/>
    </source>
</evidence>
<evidence type="ECO:0000256" key="3">
    <source>
        <dbReference type="ARBA" id="ARBA00023125"/>
    </source>
</evidence>
<accession>A0ABN8RKP5</accession>
<evidence type="ECO:0000259" key="7">
    <source>
        <dbReference type="SMART" id="SM00415"/>
    </source>
</evidence>
<dbReference type="InterPro" id="IPR036390">
    <property type="entry name" value="WH_DNA-bd_sf"/>
</dbReference>
<dbReference type="InterPro" id="IPR036388">
    <property type="entry name" value="WH-like_DNA-bd_sf"/>
</dbReference>
<sequence>MAANENKFHPSPNTLICFCSLNEMASTSKTKKTKGSLARFLETLWAMVDDEDEIEKCSKYISWNESGTGIIIKSRNEFASHILPIYFNTQEFASFHRQLTNYGFKKLQDVEEDEFVNENFIRGSPELLKNIIKKKPPDKHQAGCSSDSGGIKQKGSSARRTSVKTHPAQNSVSTSLPRNPQNPTLSGEGPTLKGKYEQTNKLSDHKPSKKTRTTTGVSKHKNPATRMHPYPRPTQWSQKTPASEKDNSIHQIKPQLSILPDILFAQNNTSTTPNQKSLEQPLWLPAGALTSELLFPLSNLGITDATPLQPHSYHVKKFPQPHLSVNDRENSHQDSHVCAPPTSSQSSVMFGSIAHPIQLEQEHVG</sequence>
<feature type="compositionally biased region" description="Polar residues" evidence="6">
    <location>
        <begin position="143"/>
        <end position="160"/>
    </location>
</feature>
<feature type="compositionally biased region" description="Polar residues" evidence="6">
    <location>
        <begin position="167"/>
        <end position="185"/>
    </location>
</feature>
<evidence type="ECO:0000313" key="9">
    <source>
        <dbReference type="Proteomes" id="UP001159405"/>
    </source>
</evidence>
<comment type="caution">
    <text evidence="8">The sequence shown here is derived from an EMBL/GenBank/DDBJ whole genome shotgun (WGS) entry which is preliminary data.</text>
</comment>
<dbReference type="Proteomes" id="UP001159405">
    <property type="component" value="Unassembled WGS sequence"/>
</dbReference>
<dbReference type="Gene3D" id="1.10.10.10">
    <property type="entry name" value="Winged helix-like DNA-binding domain superfamily/Winged helix DNA-binding domain"/>
    <property type="match status" value="1"/>
</dbReference>
<dbReference type="PANTHER" id="PTHR10015">
    <property type="entry name" value="HEAT SHOCK TRANSCRIPTION FACTOR"/>
    <property type="match status" value="1"/>
</dbReference>
<dbReference type="Pfam" id="PF00447">
    <property type="entry name" value="HSF_DNA-bind"/>
    <property type="match status" value="1"/>
</dbReference>
<dbReference type="PANTHER" id="PTHR10015:SF427">
    <property type="entry name" value="HEAT SHOCK FACTOR PROTEIN"/>
    <property type="match status" value="1"/>
</dbReference>
<evidence type="ECO:0000256" key="1">
    <source>
        <dbReference type="ARBA" id="ARBA00004123"/>
    </source>
</evidence>
<feature type="region of interest" description="Disordered" evidence="6">
    <location>
        <begin position="135"/>
        <end position="244"/>
    </location>
</feature>
<dbReference type="InterPro" id="IPR000232">
    <property type="entry name" value="HSF_DNA-bd"/>
</dbReference>
<keyword evidence="4" id="KW-0539">Nucleus</keyword>
<reference evidence="8 9" key="1">
    <citation type="submission" date="2022-05" db="EMBL/GenBank/DDBJ databases">
        <authorList>
            <consortium name="Genoscope - CEA"/>
            <person name="William W."/>
        </authorList>
    </citation>
    <scope>NUCLEOTIDE SEQUENCE [LARGE SCALE GENOMIC DNA]</scope>
</reference>
<keyword evidence="9" id="KW-1185">Reference proteome</keyword>
<gene>
    <name evidence="8" type="ORF">PLOB_00021922</name>
</gene>
<evidence type="ECO:0000256" key="5">
    <source>
        <dbReference type="RuleBase" id="RU004020"/>
    </source>
</evidence>
<feature type="non-terminal residue" evidence="8">
    <location>
        <position position="365"/>
    </location>
</feature>
<dbReference type="EMBL" id="CALNXK010000257">
    <property type="protein sequence ID" value="CAH3179498.1"/>
    <property type="molecule type" value="Genomic_DNA"/>
</dbReference>
<organism evidence="8 9">
    <name type="scientific">Porites lobata</name>
    <dbReference type="NCBI Taxonomy" id="104759"/>
    <lineage>
        <taxon>Eukaryota</taxon>
        <taxon>Metazoa</taxon>
        <taxon>Cnidaria</taxon>
        <taxon>Anthozoa</taxon>
        <taxon>Hexacorallia</taxon>
        <taxon>Scleractinia</taxon>
        <taxon>Fungiina</taxon>
        <taxon>Poritidae</taxon>
        <taxon>Porites</taxon>
    </lineage>
</organism>
<evidence type="ECO:0000256" key="6">
    <source>
        <dbReference type="SAM" id="MobiDB-lite"/>
    </source>
</evidence>
<dbReference type="SMART" id="SM00415">
    <property type="entry name" value="HSF"/>
    <property type="match status" value="1"/>
</dbReference>
<evidence type="ECO:0000256" key="2">
    <source>
        <dbReference type="ARBA" id="ARBA00006403"/>
    </source>
</evidence>
<name>A0ABN8RKP5_9CNID</name>
<proteinExistence type="inferred from homology"/>
<feature type="compositionally biased region" description="Basic and acidic residues" evidence="6">
    <location>
        <begin position="194"/>
        <end position="206"/>
    </location>
</feature>
<feature type="compositionally biased region" description="Basic residues" evidence="6">
    <location>
        <begin position="207"/>
        <end position="223"/>
    </location>
</feature>
<comment type="similarity">
    <text evidence="2 5">Belongs to the HSF family.</text>
</comment>
<evidence type="ECO:0000256" key="4">
    <source>
        <dbReference type="ARBA" id="ARBA00023242"/>
    </source>
</evidence>
<comment type="subcellular location">
    <subcellularLocation>
        <location evidence="1">Nucleus</location>
    </subcellularLocation>
</comment>
<dbReference type="SUPFAM" id="SSF46785">
    <property type="entry name" value="Winged helix' DNA-binding domain"/>
    <property type="match status" value="1"/>
</dbReference>
<protein>
    <recommendedName>
        <fullName evidence="7">HSF-type DNA-binding domain-containing protein</fullName>
    </recommendedName>
</protein>
<feature type="domain" description="HSF-type DNA-binding" evidence="7">
    <location>
        <begin position="36"/>
        <end position="134"/>
    </location>
</feature>